<keyword evidence="2" id="KW-1185">Reference proteome</keyword>
<evidence type="ECO:0000313" key="2">
    <source>
        <dbReference type="Proteomes" id="UP000789759"/>
    </source>
</evidence>
<protein>
    <submittedName>
        <fullName evidence="1">6027_t:CDS:1</fullName>
    </submittedName>
</protein>
<accession>A0A9N9JSR1</accession>
<proteinExistence type="predicted"/>
<sequence length="61" mass="6900">MTSNNVPQSSDKTQKTERLDVNLTDLDNNDKENIDQHIILVQKVKAKGKKAHNISKNVDLN</sequence>
<dbReference type="Proteomes" id="UP000789759">
    <property type="component" value="Unassembled WGS sequence"/>
</dbReference>
<comment type="caution">
    <text evidence="1">The sequence shown here is derived from an EMBL/GenBank/DDBJ whole genome shotgun (WGS) entry which is preliminary data.</text>
</comment>
<organism evidence="1 2">
    <name type="scientific">Cetraspora pellucida</name>
    <dbReference type="NCBI Taxonomy" id="1433469"/>
    <lineage>
        <taxon>Eukaryota</taxon>
        <taxon>Fungi</taxon>
        <taxon>Fungi incertae sedis</taxon>
        <taxon>Mucoromycota</taxon>
        <taxon>Glomeromycotina</taxon>
        <taxon>Glomeromycetes</taxon>
        <taxon>Diversisporales</taxon>
        <taxon>Gigasporaceae</taxon>
        <taxon>Cetraspora</taxon>
    </lineage>
</organism>
<reference evidence="1" key="1">
    <citation type="submission" date="2021-06" db="EMBL/GenBank/DDBJ databases">
        <authorList>
            <person name="Kallberg Y."/>
            <person name="Tangrot J."/>
            <person name="Rosling A."/>
        </authorList>
    </citation>
    <scope>NUCLEOTIDE SEQUENCE</scope>
    <source>
        <strain evidence="1">FL966</strain>
    </source>
</reference>
<feature type="non-terminal residue" evidence="1">
    <location>
        <position position="1"/>
    </location>
</feature>
<name>A0A9N9JSR1_9GLOM</name>
<dbReference type="AlphaFoldDB" id="A0A9N9JSR1"/>
<gene>
    <name evidence="1" type="ORF">CPELLU_LOCUS17309</name>
</gene>
<dbReference type="EMBL" id="CAJVQA010028799">
    <property type="protein sequence ID" value="CAG8795408.1"/>
    <property type="molecule type" value="Genomic_DNA"/>
</dbReference>
<evidence type="ECO:0000313" key="1">
    <source>
        <dbReference type="EMBL" id="CAG8795408.1"/>
    </source>
</evidence>